<dbReference type="Gene3D" id="1.20.120.450">
    <property type="entry name" value="dinb family like domain"/>
    <property type="match status" value="1"/>
</dbReference>
<sequence>MTSGEAAALEALRARQGAGARFDAATAPHDDLLMARRGTAYFARKLNELDDAALDAASLRAGWSRRALIAHVSYHARGLARLVEGARTGEALAMYPSAEARDAEVELGATLPAQALRHLFTHTARHLDIEWRDLSDAGWDVPVALLDGTMVAVRETPCLRAAEIWHAAIDLGNGGRVTDMPEALRR</sequence>
<organism evidence="2 3">
    <name type="scientific">Seohaeicola zhoushanensis</name>
    <dbReference type="NCBI Taxonomy" id="1569283"/>
    <lineage>
        <taxon>Bacteria</taxon>
        <taxon>Pseudomonadati</taxon>
        <taxon>Pseudomonadota</taxon>
        <taxon>Alphaproteobacteria</taxon>
        <taxon>Rhodobacterales</taxon>
        <taxon>Roseobacteraceae</taxon>
        <taxon>Seohaeicola</taxon>
    </lineage>
</organism>
<gene>
    <name evidence="2" type="ORF">GCM10017056_41870</name>
</gene>
<dbReference type="RefSeq" id="WP_189682078.1">
    <property type="nucleotide sequence ID" value="NZ_BNCJ01000018.1"/>
</dbReference>
<dbReference type="EMBL" id="BNCJ01000018">
    <property type="protein sequence ID" value="GHF66322.1"/>
    <property type="molecule type" value="Genomic_DNA"/>
</dbReference>
<evidence type="ECO:0000313" key="2">
    <source>
        <dbReference type="EMBL" id="GHF66322.1"/>
    </source>
</evidence>
<feature type="domain" description="Mycothiol-dependent maleylpyruvate isomerase metal-binding" evidence="1">
    <location>
        <begin position="36"/>
        <end position="171"/>
    </location>
</feature>
<dbReference type="InterPro" id="IPR024344">
    <property type="entry name" value="MDMPI_metal-binding"/>
</dbReference>
<dbReference type="InterPro" id="IPR034660">
    <property type="entry name" value="DinB/YfiT-like"/>
</dbReference>
<dbReference type="SUPFAM" id="SSF109854">
    <property type="entry name" value="DinB/YfiT-like putative metalloenzymes"/>
    <property type="match status" value="1"/>
</dbReference>
<evidence type="ECO:0000259" key="1">
    <source>
        <dbReference type="Pfam" id="PF11716"/>
    </source>
</evidence>
<dbReference type="Proteomes" id="UP000626220">
    <property type="component" value="Unassembled WGS sequence"/>
</dbReference>
<reference evidence="2" key="1">
    <citation type="journal article" date="2014" name="Int. J. Syst. Evol. Microbiol.">
        <title>Complete genome sequence of Corynebacterium casei LMG S-19264T (=DSM 44701T), isolated from a smear-ripened cheese.</title>
        <authorList>
            <consortium name="US DOE Joint Genome Institute (JGI-PGF)"/>
            <person name="Walter F."/>
            <person name="Albersmeier A."/>
            <person name="Kalinowski J."/>
            <person name="Ruckert C."/>
        </authorList>
    </citation>
    <scope>NUCLEOTIDE SEQUENCE</scope>
    <source>
        <strain evidence="2">KCTC 42650</strain>
    </source>
</reference>
<dbReference type="AlphaFoldDB" id="A0A8J3H1Q8"/>
<protein>
    <recommendedName>
        <fullName evidence="1">Mycothiol-dependent maleylpyruvate isomerase metal-binding domain-containing protein</fullName>
    </recommendedName>
</protein>
<dbReference type="InterPro" id="IPR017517">
    <property type="entry name" value="Maleyloyr_isom"/>
</dbReference>
<name>A0A8J3H1Q8_9RHOB</name>
<proteinExistence type="predicted"/>
<dbReference type="NCBIfam" id="TIGR03083">
    <property type="entry name" value="maleylpyruvate isomerase family mycothiol-dependent enzyme"/>
    <property type="match status" value="1"/>
</dbReference>
<reference evidence="2" key="2">
    <citation type="submission" date="2020-09" db="EMBL/GenBank/DDBJ databases">
        <authorList>
            <person name="Sun Q."/>
            <person name="Kim S."/>
        </authorList>
    </citation>
    <scope>NUCLEOTIDE SEQUENCE</scope>
    <source>
        <strain evidence="2">KCTC 42650</strain>
    </source>
</reference>
<evidence type="ECO:0000313" key="3">
    <source>
        <dbReference type="Proteomes" id="UP000626220"/>
    </source>
</evidence>
<comment type="caution">
    <text evidence="2">The sequence shown here is derived from an EMBL/GenBank/DDBJ whole genome shotgun (WGS) entry which is preliminary data.</text>
</comment>
<dbReference type="Pfam" id="PF11716">
    <property type="entry name" value="MDMPI_N"/>
    <property type="match status" value="1"/>
</dbReference>
<dbReference type="GO" id="GO:0046872">
    <property type="term" value="F:metal ion binding"/>
    <property type="evidence" value="ECO:0007669"/>
    <property type="project" value="InterPro"/>
</dbReference>
<accession>A0A8J3H1Q8</accession>
<keyword evidence="3" id="KW-1185">Reference proteome</keyword>